<name>A0A4R8T7F0_9PEZI</name>
<sequence length="959" mass="108713">MKAEASAPPSDGKSAMLMDINERVLIKEGVRDDGVSRLKEIWSIIDNCSGGSAQDDAKFWKNSLDTLKGDLQSREILVGILGETGLGKSSLLNALLGVQLVPTNQSEACTAAVCIYGWSTETDEQKRFSAKITFKSWECVAEELNVLKAEIKNRFEDMDDESFGEEEDNAFIQQLVGPTKQWSNLDLDEIRQKSADEIIENSDTVFRDIFRNGKKRLSSNTRICYSSSANKFQQMLKPYVDSSKPTKKSPSRYWPLVHEVEIFVKSEILRNGIKLVDLPGSHDAMEVRGQMAQRFAARLDKRIVVTPAARAADNKAAAEFILTKEETLGLDMDGMLNCDALCVAITKIDDIETSNAEEEFPAEDVSKVCKALRQLQEGNDHDEEDLGSPSSLPLKRPHNESDRTRPFKRRKMEETELCDIKEMNEDSLLSHLKYLCIKARNVDLIQKVSQCLLKTTARKGKFNQSTNRPLSTVFPVSSKAFQALMRENRTRDSEGFPTLESTGIPGLREWLRQVSLPYREEWADSDMNRIQVLLDAADGWVQDANATLPVLTKSEIPGVEHFISNITDELKTASILSQPHAINNKVRIRIQQNLTGMKPLRDSNLKAGNRGLKSKKGRAETAMAFNSIEKAVKNFKFKNCHAGSSSSTASRYNYLHWATYKANVRRQGNQFTRRARKGQPRSSTFWMGDIGHAFWLGHESKWKHEFAHRLPLLRRKIRPTALLAFEAWSKELHDSQEIPMVYHDLVRANAYKLHNLLEEYIGKVRDRFQQLMDEFRECKMSVLKKLTSRMHLCFENAINEHGKGIMAKQARVLEGYVASEGEKMINSVRNEVEDAMAKKISQFSRDVGNLWGPGKADTGYGALIKNELLRLSLRLQGKQSKQTRGRAISEECKLRLSAIINDWRKTWKEISARLPLEVTVEPMESQDEDDGEQKVKMEEEPKTCKLHETVGMVKTEPEA</sequence>
<evidence type="ECO:0000256" key="1">
    <source>
        <dbReference type="SAM" id="MobiDB-lite"/>
    </source>
</evidence>
<reference evidence="3 4" key="1">
    <citation type="submission" date="2018-11" db="EMBL/GenBank/DDBJ databases">
        <title>Genome sequence and assembly of Colletotrichum sidae.</title>
        <authorList>
            <person name="Gan P."/>
            <person name="Shirasu K."/>
        </authorList>
    </citation>
    <scope>NUCLEOTIDE SEQUENCE [LARGE SCALE GENOMIC DNA]</scope>
    <source>
        <strain evidence="3 4">CBS 518.97</strain>
    </source>
</reference>
<dbReference type="EMBL" id="QAPF01000207">
    <property type="protein sequence ID" value="TEA13282.1"/>
    <property type="molecule type" value="Genomic_DNA"/>
</dbReference>
<dbReference type="InterPro" id="IPR045063">
    <property type="entry name" value="Dynamin_N"/>
</dbReference>
<dbReference type="AlphaFoldDB" id="A0A4R8T7F0"/>
<keyword evidence="4" id="KW-1185">Reference proteome</keyword>
<organism evidence="3 4">
    <name type="scientific">Colletotrichum sidae</name>
    <dbReference type="NCBI Taxonomy" id="1347389"/>
    <lineage>
        <taxon>Eukaryota</taxon>
        <taxon>Fungi</taxon>
        <taxon>Dikarya</taxon>
        <taxon>Ascomycota</taxon>
        <taxon>Pezizomycotina</taxon>
        <taxon>Sordariomycetes</taxon>
        <taxon>Hypocreomycetidae</taxon>
        <taxon>Glomerellales</taxon>
        <taxon>Glomerellaceae</taxon>
        <taxon>Colletotrichum</taxon>
        <taxon>Colletotrichum orbiculare species complex</taxon>
    </lineage>
</organism>
<dbReference type="Proteomes" id="UP000295604">
    <property type="component" value="Unassembled WGS sequence"/>
</dbReference>
<dbReference type="PANTHER" id="PTHR36681">
    <property type="entry name" value="NUCLEAR GTPASE, GERMINAL CENTER-ASSOCIATED, TANDEM DUPLICATE 3"/>
    <property type="match status" value="1"/>
</dbReference>
<evidence type="ECO:0000313" key="4">
    <source>
        <dbReference type="Proteomes" id="UP000295604"/>
    </source>
</evidence>
<dbReference type="SUPFAM" id="SSF52540">
    <property type="entry name" value="P-loop containing nucleoside triphosphate hydrolases"/>
    <property type="match status" value="1"/>
</dbReference>
<dbReference type="InterPro" id="IPR027417">
    <property type="entry name" value="P-loop_NTPase"/>
</dbReference>
<comment type="caution">
    <text evidence="3">The sequence shown here is derived from an EMBL/GenBank/DDBJ whole genome shotgun (WGS) entry which is preliminary data.</text>
</comment>
<evidence type="ECO:0000259" key="2">
    <source>
        <dbReference type="Pfam" id="PF00350"/>
    </source>
</evidence>
<dbReference type="Pfam" id="PF00350">
    <property type="entry name" value="Dynamin_N"/>
    <property type="match status" value="1"/>
</dbReference>
<dbReference type="PANTHER" id="PTHR36681:SF3">
    <property type="entry name" value="NUCLEAR GTPASE, GERMINAL CENTER-ASSOCIATED, TANDEM DUPLICATE 3"/>
    <property type="match status" value="1"/>
</dbReference>
<feature type="compositionally biased region" description="Basic and acidic residues" evidence="1">
    <location>
        <begin position="932"/>
        <end position="948"/>
    </location>
</feature>
<feature type="region of interest" description="Disordered" evidence="1">
    <location>
        <begin position="921"/>
        <end position="959"/>
    </location>
</feature>
<feature type="domain" description="Dynamin N-terminal" evidence="2">
    <location>
        <begin position="78"/>
        <end position="318"/>
    </location>
</feature>
<protein>
    <submittedName>
        <fullName evidence="3">Nuclear GTPase SLIP-GC</fullName>
    </submittedName>
</protein>
<gene>
    <name evidence="3" type="primary">Nuggc-2</name>
    <name evidence="3" type="ORF">C8034_v004832</name>
</gene>
<proteinExistence type="predicted"/>
<dbReference type="Gene3D" id="3.40.50.300">
    <property type="entry name" value="P-loop containing nucleotide triphosphate hydrolases"/>
    <property type="match status" value="1"/>
</dbReference>
<feature type="compositionally biased region" description="Basic and acidic residues" evidence="1">
    <location>
        <begin position="397"/>
        <end position="408"/>
    </location>
</feature>
<evidence type="ECO:0000313" key="3">
    <source>
        <dbReference type="EMBL" id="TEA13282.1"/>
    </source>
</evidence>
<feature type="region of interest" description="Disordered" evidence="1">
    <location>
        <begin position="377"/>
        <end position="408"/>
    </location>
</feature>
<accession>A0A4R8T7F0</accession>